<dbReference type="Gene3D" id="3.90.1300.10">
    <property type="entry name" value="Amidase signature (AS) domain"/>
    <property type="match status" value="1"/>
</dbReference>
<dbReference type="InterPro" id="IPR036928">
    <property type="entry name" value="AS_sf"/>
</dbReference>
<evidence type="ECO:0000256" key="2">
    <source>
        <dbReference type="ARBA" id="ARBA00014428"/>
    </source>
</evidence>
<evidence type="ECO:0000313" key="9">
    <source>
        <dbReference type="EMBL" id="GAA4312110.1"/>
    </source>
</evidence>
<evidence type="ECO:0000256" key="6">
    <source>
        <dbReference type="ARBA" id="ARBA00022917"/>
    </source>
</evidence>
<dbReference type="EC" id="6.3.5.7" evidence="7"/>
<proteinExistence type="inferred from homology"/>
<name>A0ABP8FVY5_9BACT</name>
<dbReference type="Pfam" id="PF01425">
    <property type="entry name" value="Amidase"/>
    <property type="match status" value="1"/>
</dbReference>
<evidence type="ECO:0000256" key="7">
    <source>
        <dbReference type="HAMAP-Rule" id="MF_00120"/>
    </source>
</evidence>
<evidence type="ECO:0000256" key="3">
    <source>
        <dbReference type="ARBA" id="ARBA00022598"/>
    </source>
</evidence>
<comment type="catalytic activity">
    <reaction evidence="7">
        <text>L-glutamyl-tRNA(Gln) + L-glutamine + ATP + H2O = L-glutaminyl-tRNA(Gln) + L-glutamate + ADP + phosphate + H(+)</text>
        <dbReference type="Rhea" id="RHEA:17521"/>
        <dbReference type="Rhea" id="RHEA-COMP:9681"/>
        <dbReference type="Rhea" id="RHEA-COMP:9684"/>
        <dbReference type="ChEBI" id="CHEBI:15377"/>
        <dbReference type="ChEBI" id="CHEBI:15378"/>
        <dbReference type="ChEBI" id="CHEBI:29985"/>
        <dbReference type="ChEBI" id="CHEBI:30616"/>
        <dbReference type="ChEBI" id="CHEBI:43474"/>
        <dbReference type="ChEBI" id="CHEBI:58359"/>
        <dbReference type="ChEBI" id="CHEBI:78520"/>
        <dbReference type="ChEBI" id="CHEBI:78521"/>
        <dbReference type="ChEBI" id="CHEBI:456216"/>
        <dbReference type="EC" id="6.3.5.7"/>
    </reaction>
</comment>
<evidence type="ECO:0000313" key="10">
    <source>
        <dbReference type="Proteomes" id="UP001501844"/>
    </source>
</evidence>
<dbReference type="Proteomes" id="UP001501844">
    <property type="component" value="Unassembled WGS sequence"/>
</dbReference>
<evidence type="ECO:0000256" key="1">
    <source>
        <dbReference type="ARBA" id="ARBA00011123"/>
    </source>
</evidence>
<reference evidence="10" key="1">
    <citation type="journal article" date="2019" name="Int. J. Syst. Evol. Microbiol.">
        <title>The Global Catalogue of Microorganisms (GCM) 10K type strain sequencing project: providing services to taxonomists for standard genome sequencing and annotation.</title>
        <authorList>
            <consortium name="The Broad Institute Genomics Platform"/>
            <consortium name="The Broad Institute Genome Sequencing Center for Infectious Disease"/>
            <person name="Wu L."/>
            <person name="Ma J."/>
        </authorList>
    </citation>
    <scope>NUCLEOTIDE SEQUENCE [LARGE SCALE GENOMIC DNA]</scope>
    <source>
        <strain evidence="10">JCM 17917</strain>
    </source>
</reference>
<dbReference type="EMBL" id="BAABGX010000003">
    <property type="protein sequence ID" value="GAA4312110.1"/>
    <property type="molecule type" value="Genomic_DNA"/>
</dbReference>
<feature type="active site" description="Charge relay system" evidence="7">
    <location>
        <position position="75"/>
    </location>
</feature>
<dbReference type="RefSeq" id="WP_345168154.1">
    <property type="nucleotide sequence ID" value="NZ_BAABGX010000003.1"/>
</dbReference>
<keyword evidence="10" id="KW-1185">Reference proteome</keyword>
<comment type="similarity">
    <text evidence="7">Belongs to the amidase family. GatA subfamily.</text>
</comment>
<protein>
    <recommendedName>
        <fullName evidence="2 7">Glutamyl-tRNA(Gln) amidotransferase subunit A</fullName>
        <shortName evidence="7">Glu-ADT subunit A</shortName>
        <ecNumber evidence="7">6.3.5.7</ecNumber>
    </recommendedName>
</protein>
<feature type="domain" description="Amidase" evidence="8">
    <location>
        <begin position="23"/>
        <end position="462"/>
    </location>
</feature>
<dbReference type="PANTHER" id="PTHR11895:SF7">
    <property type="entry name" value="GLUTAMYL-TRNA(GLN) AMIDOTRANSFERASE SUBUNIT A, MITOCHONDRIAL"/>
    <property type="match status" value="1"/>
</dbReference>
<feature type="active site" description="Acyl-ester intermediate" evidence="7">
    <location>
        <position position="174"/>
    </location>
</feature>
<evidence type="ECO:0000259" key="8">
    <source>
        <dbReference type="Pfam" id="PF01425"/>
    </source>
</evidence>
<dbReference type="InterPro" id="IPR004412">
    <property type="entry name" value="GatA"/>
</dbReference>
<feature type="active site" description="Charge relay system" evidence="7">
    <location>
        <position position="150"/>
    </location>
</feature>
<dbReference type="HAMAP" id="MF_00120">
    <property type="entry name" value="GatA"/>
    <property type="match status" value="1"/>
</dbReference>
<keyword evidence="5 7" id="KW-0067">ATP-binding</keyword>
<dbReference type="InterPro" id="IPR023631">
    <property type="entry name" value="Amidase_dom"/>
</dbReference>
<keyword evidence="3 7" id="KW-0436">Ligase</keyword>
<dbReference type="PANTHER" id="PTHR11895">
    <property type="entry name" value="TRANSAMIDASE"/>
    <property type="match status" value="1"/>
</dbReference>
<evidence type="ECO:0000256" key="4">
    <source>
        <dbReference type="ARBA" id="ARBA00022741"/>
    </source>
</evidence>
<organism evidence="9 10">
    <name type="scientific">Nibribacter koreensis</name>
    <dbReference type="NCBI Taxonomy" id="1084519"/>
    <lineage>
        <taxon>Bacteria</taxon>
        <taxon>Pseudomonadati</taxon>
        <taxon>Bacteroidota</taxon>
        <taxon>Cytophagia</taxon>
        <taxon>Cytophagales</taxon>
        <taxon>Hymenobacteraceae</taxon>
        <taxon>Nibribacter</taxon>
    </lineage>
</organism>
<comment type="subunit">
    <text evidence="1 7">Heterotrimer of A, B and C subunits.</text>
</comment>
<keyword evidence="6 7" id="KW-0648">Protein biosynthesis</keyword>
<sequence length="478" mass="52044">MHYTSLDAIREEIGRGSLTCKKLVEQYLQNISEKRHLNAFLEVFEEEALRQAEEVDAKLKAGTAGKLAGMVIGLKDVLAYEGHALQASSQILNGFKSLYTGTAVQRLLQEDAILIGRQNCDEFAMGASNENSSFGPALNDADNTRVPGGSSGGSAVAVQAHLCLASIGSDTGGSVRQPGAFCGVIGMKPTYSRISRYGLIAYASSFDQIGVLTHSVEDAALLLEVMAGADEFDATVSQRPVPAYSQNLTYDRPARIGYIKDSIESPGLQPEVKDAVMGVIDRLQEEGHTVEAVDFPYLDYMVPTYYILTTAEASSNLGRYDGVKYGYRSENVTDLTSLYKKTRSEGFGEEVQRRIILGTFVLSADYYDAYYTKAQQVRRLIKDKTDELLKQYDFLILPTAPTTAFKLGENTKDPLAMYLADIFTVQASLAGVPAISLPIGQDAAGLPIGVQLMTKAFGEEQLFAFSKQLMDHQKTVSA</sequence>
<evidence type="ECO:0000256" key="5">
    <source>
        <dbReference type="ARBA" id="ARBA00022840"/>
    </source>
</evidence>
<accession>A0ABP8FVY5</accession>
<dbReference type="NCBIfam" id="TIGR00132">
    <property type="entry name" value="gatA"/>
    <property type="match status" value="1"/>
</dbReference>
<dbReference type="InterPro" id="IPR000120">
    <property type="entry name" value="Amidase"/>
</dbReference>
<dbReference type="SUPFAM" id="SSF75304">
    <property type="entry name" value="Amidase signature (AS) enzymes"/>
    <property type="match status" value="1"/>
</dbReference>
<gene>
    <name evidence="7 9" type="primary">gatA</name>
    <name evidence="9" type="ORF">GCM10023183_31030</name>
</gene>
<comment type="caution">
    <text evidence="9">The sequence shown here is derived from an EMBL/GenBank/DDBJ whole genome shotgun (WGS) entry which is preliminary data.</text>
</comment>
<comment type="function">
    <text evidence="7">Allows the formation of correctly charged Gln-tRNA(Gln) through the transamidation of misacylated Glu-tRNA(Gln) in organisms which lack glutaminyl-tRNA synthetase. The reaction takes place in the presence of glutamine and ATP through an activated gamma-phospho-Glu-tRNA(Gln).</text>
</comment>
<keyword evidence="4 7" id="KW-0547">Nucleotide-binding</keyword>